<name>A0ABW1DN78_9DEIO</name>
<sequence length="101" mass="11029">MPRKKTDPGLAITPLSDQGLDMMEMLEGMAGDLAMESGEAMMAAVEFEKALLNIAHTLAGQAIRVDELAQEDERVKAAERQIKLLGKLYEQLQVITQSAGR</sequence>
<gene>
    <name evidence="1" type="ORF">ACFPQ6_13350</name>
</gene>
<protein>
    <recommendedName>
        <fullName evidence="3">HPt domain-containing protein</fullName>
    </recommendedName>
</protein>
<accession>A0ABW1DN78</accession>
<comment type="caution">
    <text evidence="1">The sequence shown here is derived from an EMBL/GenBank/DDBJ whole genome shotgun (WGS) entry which is preliminary data.</text>
</comment>
<dbReference type="Proteomes" id="UP001595979">
    <property type="component" value="Unassembled WGS sequence"/>
</dbReference>
<evidence type="ECO:0000313" key="2">
    <source>
        <dbReference type="Proteomes" id="UP001595979"/>
    </source>
</evidence>
<proteinExistence type="predicted"/>
<evidence type="ECO:0000313" key="1">
    <source>
        <dbReference type="EMBL" id="MFC5849294.1"/>
    </source>
</evidence>
<evidence type="ECO:0008006" key="3">
    <source>
        <dbReference type="Google" id="ProtNLM"/>
    </source>
</evidence>
<reference evidence="2" key="1">
    <citation type="journal article" date="2019" name="Int. J. Syst. Evol. Microbiol.">
        <title>The Global Catalogue of Microorganisms (GCM) 10K type strain sequencing project: providing services to taxonomists for standard genome sequencing and annotation.</title>
        <authorList>
            <consortium name="The Broad Institute Genomics Platform"/>
            <consortium name="The Broad Institute Genome Sequencing Center for Infectious Disease"/>
            <person name="Wu L."/>
            <person name="Ma J."/>
        </authorList>
    </citation>
    <scope>NUCLEOTIDE SEQUENCE [LARGE SCALE GENOMIC DNA]</scope>
    <source>
        <strain evidence="2">CGMCC 1.15053</strain>
    </source>
</reference>
<keyword evidence="2" id="KW-1185">Reference proteome</keyword>
<organism evidence="1 2">
    <name type="scientific">Deinococcus petrolearius</name>
    <dbReference type="NCBI Taxonomy" id="1751295"/>
    <lineage>
        <taxon>Bacteria</taxon>
        <taxon>Thermotogati</taxon>
        <taxon>Deinococcota</taxon>
        <taxon>Deinococci</taxon>
        <taxon>Deinococcales</taxon>
        <taxon>Deinococcaceae</taxon>
        <taxon>Deinococcus</taxon>
    </lineage>
</organism>
<dbReference type="RefSeq" id="WP_380050310.1">
    <property type="nucleotide sequence ID" value="NZ_JBHSOH010000017.1"/>
</dbReference>
<dbReference type="EMBL" id="JBHSOH010000017">
    <property type="protein sequence ID" value="MFC5849294.1"/>
    <property type="molecule type" value="Genomic_DNA"/>
</dbReference>